<name>A0AA36EEL2_LACSI</name>
<dbReference type="Proteomes" id="UP001177003">
    <property type="component" value="Chromosome 0"/>
</dbReference>
<feature type="compositionally biased region" description="Basic and acidic residues" evidence="1">
    <location>
        <begin position="12"/>
        <end position="21"/>
    </location>
</feature>
<proteinExistence type="predicted"/>
<evidence type="ECO:0000259" key="2">
    <source>
        <dbReference type="Pfam" id="PF03078"/>
    </source>
</evidence>
<reference evidence="4" key="1">
    <citation type="submission" date="2023-04" db="EMBL/GenBank/DDBJ databases">
        <authorList>
            <person name="Vijverberg K."/>
            <person name="Xiong W."/>
            <person name="Schranz E."/>
        </authorList>
    </citation>
    <scope>NUCLEOTIDE SEQUENCE</scope>
</reference>
<dbReference type="EMBL" id="OX465085">
    <property type="protein sequence ID" value="CAI9300949.1"/>
    <property type="molecule type" value="Genomic_DNA"/>
</dbReference>
<feature type="compositionally biased region" description="Pro residues" evidence="1">
    <location>
        <begin position="337"/>
        <end position="347"/>
    </location>
</feature>
<dbReference type="EMBL" id="OX465086">
    <property type="protein sequence ID" value="CAI9261202.1"/>
    <property type="molecule type" value="Genomic_DNA"/>
</dbReference>
<feature type="compositionally biased region" description="Low complexity" evidence="1">
    <location>
        <begin position="448"/>
        <end position="458"/>
    </location>
</feature>
<dbReference type="AlphaFoldDB" id="A0AA36EEL2"/>
<feature type="compositionally biased region" description="Basic residues" evidence="1">
    <location>
        <begin position="1"/>
        <end position="11"/>
    </location>
</feature>
<dbReference type="Proteomes" id="UP001177003">
    <property type="component" value="Chromosome 9"/>
</dbReference>
<dbReference type="InterPro" id="IPR004312">
    <property type="entry name" value="ATHILA_Orf1_C"/>
</dbReference>
<organism evidence="4 6">
    <name type="scientific">Lactuca saligna</name>
    <name type="common">Willowleaf lettuce</name>
    <dbReference type="NCBI Taxonomy" id="75948"/>
    <lineage>
        <taxon>Eukaryota</taxon>
        <taxon>Viridiplantae</taxon>
        <taxon>Streptophyta</taxon>
        <taxon>Embryophyta</taxon>
        <taxon>Tracheophyta</taxon>
        <taxon>Spermatophyta</taxon>
        <taxon>Magnoliopsida</taxon>
        <taxon>eudicotyledons</taxon>
        <taxon>Gunneridae</taxon>
        <taxon>Pentapetalae</taxon>
        <taxon>asterids</taxon>
        <taxon>campanulids</taxon>
        <taxon>Asterales</taxon>
        <taxon>Asteraceae</taxon>
        <taxon>Cichorioideae</taxon>
        <taxon>Cichorieae</taxon>
        <taxon>Lactucinae</taxon>
        <taxon>Lactuca</taxon>
    </lineage>
</organism>
<dbReference type="Pfam" id="PF03078">
    <property type="entry name" value="ATHILA"/>
    <property type="match status" value="1"/>
</dbReference>
<dbReference type="EMBL" id="OX465083">
    <property type="protein sequence ID" value="CAI9293319.1"/>
    <property type="molecule type" value="Genomic_DNA"/>
</dbReference>
<dbReference type="Proteomes" id="UP001177003">
    <property type="component" value="Chromosome 7"/>
</dbReference>
<gene>
    <name evidence="3" type="ORF">LSALG_LOCUS2000</name>
    <name evidence="4" type="ORF">LSALG_LOCUS32344</name>
    <name evidence="5" type="ORF">LSALG_LOCUS39544</name>
</gene>
<sequence>MASRGKRHRVGTSHDEQDPHAIDNPYEFGLIFENNRQEILYANLVTRTMGAQKFVDIQALKDLHIYKGVHKLFKNIGWEGLLNLHAVSYQTPMLELLSSISFDYQTHLLTFRLLNQTHQFHADILCDIIGAPKARRDIYTAKGRKNVVFEQDCANFWRNISCEYEYQSGTAKASSIIHPVLKVAHRIIASLLFPQEEISKANKKELEVLWCMINKPAEVPHFGCWVIQKMLRSATSNGGQLHCGGMVSIIAEHLGLHLPNNPTNIIMGRTRLSIDVMETMHLFHRLPTGDIHWTVDGKEYLRIDSRNKKILNLANDIPSTNWKLRSNLGVTVDHSPPSSPPPAPPAPTAGASSSSRPIPFSEHNLYMGEFARLNHRYTSLQQEIGDIYTGVAEITSDFQDYRNLQEEHWAQQELRWAEQDQRWATQEQHNRNIHHLLSDIHRVLVLPTQSQQPSASQPQWPPYYPTDYPSQFPPYPPPGPQ</sequence>
<feature type="compositionally biased region" description="Low complexity" evidence="1">
    <location>
        <begin position="348"/>
        <end position="357"/>
    </location>
</feature>
<evidence type="ECO:0000313" key="6">
    <source>
        <dbReference type="Proteomes" id="UP001177003"/>
    </source>
</evidence>
<feature type="domain" description="Arabidopsis retrotransposon Orf1 C-terminal" evidence="2">
    <location>
        <begin position="57"/>
        <end position="209"/>
    </location>
</feature>
<accession>A0AA36EEL2</accession>
<evidence type="ECO:0000313" key="4">
    <source>
        <dbReference type="EMBL" id="CAI9293319.1"/>
    </source>
</evidence>
<keyword evidence="6" id="KW-1185">Reference proteome</keyword>
<feature type="region of interest" description="Disordered" evidence="1">
    <location>
        <begin position="1"/>
        <end position="21"/>
    </location>
</feature>
<protein>
    <recommendedName>
        <fullName evidence="2">Arabidopsis retrotransposon Orf1 C-terminal domain-containing protein</fullName>
    </recommendedName>
</protein>
<evidence type="ECO:0000313" key="5">
    <source>
        <dbReference type="EMBL" id="CAI9300949.1"/>
    </source>
</evidence>
<feature type="region of interest" description="Disordered" evidence="1">
    <location>
        <begin position="448"/>
        <end position="481"/>
    </location>
</feature>
<evidence type="ECO:0000256" key="1">
    <source>
        <dbReference type="SAM" id="MobiDB-lite"/>
    </source>
</evidence>
<evidence type="ECO:0000313" key="3">
    <source>
        <dbReference type="EMBL" id="CAI9261202.1"/>
    </source>
</evidence>
<feature type="region of interest" description="Disordered" evidence="1">
    <location>
        <begin position="329"/>
        <end position="357"/>
    </location>
</feature>
<feature type="compositionally biased region" description="Pro residues" evidence="1">
    <location>
        <begin position="471"/>
        <end position="481"/>
    </location>
</feature>